<keyword evidence="4" id="KW-0830">Ubiquinone</keyword>
<dbReference type="GO" id="GO:0102208">
    <property type="term" value="F:2-polyprenyl-6-hydroxyphenol methylase activity"/>
    <property type="evidence" value="ECO:0007669"/>
    <property type="project" value="UniProtKB-EC"/>
</dbReference>
<feature type="domain" description="Glycosyltransferase 2-like" evidence="2">
    <location>
        <begin position="837"/>
        <end position="980"/>
    </location>
</feature>
<keyword evidence="4" id="KW-0808">Transferase</keyword>
<dbReference type="Proteomes" id="UP000598032">
    <property type="component" value="Unassembled WGS sequence"/>
</dbReference>
<dbReference type="InterPro" id="IPR013216">
    <property type="entry name" value="Methyltransf_11"/>
</dbReference>
<keyword evidence="5" id="KW-1185">Reference proteome</keyword>
<evidence type="ECO:0000313" key="5">
    <source>
        <dbReference type="Proteomes" id="UP000598032"/>
    </source>
</evidence>
<feature type="domain" description="Glycosyltransferase 2-like" evidence="2">
    <location>
        <begin position="577"/>
        <end position="736"/>
    </location>
</feature>
<name>A0ABN7HNM1_9BURK</name>
<proteinExistence type="predicted"/>
<keyword evidence="1" id="KW-0175">Coiled coil</keyword>
<feature type="coiled-coil region" evidence="1">
    <location>
        <begin position="275"/>
        <end position="330"/>
    </location>
</feature>
<evidence type="ECO:0000259" key="2">
    <source>
        <dbReference type="Pfam" id="PF00535"/>
    </source>
</evidence>
<dbReference type="EC" id="2.1.1.222" evidence="4"/>
<gene>
    <name evidence="4" type="primary">COQ3_1</name>
    <name evidence="4" type="ORF">LMG28140_01620</name>
</gene>
<evidence type="ECO:0000313" key="4">
    <source>
        <dbReference type="EMBL" id="CAD6524460.1"/>
    </source>
</evidence>
<accession>A0ABN7HNM1</accession>
<protein>
    <submittedName>
        <fullName evidence="4">Ubiquinone biosynthesis O-methyltransferase, mitochondrial</fullName>
        <ecNumber evidence="4">2.1.1.222</ecNumber>
    </submittedName>
</protein>
<evidence type="ECO:0000259" key="3">
    <source>
        <dbReference type="Pfam" id="PF08241"/>
    </source>
</evidence>
<dbReference type="Pfam" id="PF00535">
    <property type="entry name" value="Glycos_transf_2"/>
    <property type="match status" value="2"/>
</dbReference>
<organism evidence="4 5">
    <name type="scientific">Paraburkholderia metrosideri</name>
    <dbReference type="NCBI Taxonomy" id="580937"/>
    <lineage>
        <taxon>Bacteria</taxon>
        <taxon>Pseudomonadati</taxon>
        <taxon>Pseudomonadota</taxon>
        <taxon>Betaproteobacteria</taxon>
        <taxon>Burkholderiales</taxon>
        <taxon>Burkholderiaceae</taxon>
        <taxon>Paraburkholderia</taxon>
    </lineage>
</organism>
<reference evidence="4 5" key="1">
    <citation type="submission" date="2020-10" db="EMBL/GenBank/DDBJ databases">
        <authorList>
            <person name="Peeters C."/>
        </authorList>
    </citation>
    <scope>NUCLEOTIDE SEQUENCE [LARGE SCALE GENOMIC DNA]</scope>
    <source>
        <strain evidence="4 5">LMG 28140</strain>
    </source>
</reference>
<dbReference type="Gene3D" id="3.90.550.10">
    <property type="entry name" value="Spore Coat Polysaccharide Biosynthesis Protein SpsA, Chain A"/>
    <property type="match status" value="2"/>
</dbReference>
<dbReference type="PANTHER" id="PTHR43179">
    <property type="entry name" value="RHAMNOSYLTRANSFERASE WBBL"/>
    <property type="match status" value="1"/>
</dbReference>
<feature type="domain" description="Methyltransferase type 11" evidence="3">
    <location>
        <begin position="37"/>
        <end position="130"/>
    </location>
</feature>
<dbReference type="InterPro" id="IPR001173">
    <property type="entry name" value="Glyco_trans_2-like"/>
</dbReference>
<dbReference type="EMBL" id="CAJHCP010000003">
    <property type="protein sequence ID" value="CAD6524460.1"/>
    <property type="molecule type" value="Genomic_DNA"/>
</dbReference>
<evidence type="ECO:0000256" key="1">
    <source>
        <dbReference type="SAM" id="Coils"/>
    </source>
</evidence>
<dbReference type="RefSeq" id="WP_201641751.1">
    <property type="nucleotide sequence ID" value="NZ_CAJHCP010000003.1"/>
</dbReference>
<dbReference type="InterPro" id="IPR029063">
    <property type="entry name" value="SAM-dependent_MTases_sf"/>
</dbReference>
<dbReference type="Gene3D" id="3.40.50.150">
    <property type="entry name" value="Vaccinia Virus protein VP39"/>
    <property type="match status" value="1"/>
</dbReference>
<keyword evidence="4" id="KW-0489">Methyltransferase</keyword>
<dbReference type="CDD" id="cd02440">
    <property type="entry name" value="AdoMet_MTases"/>
    <property type="match status" value="1"/>
</dbReference>
<dbReference type="GO" id="GO:0032259">
    <property type="term" value="P:methylation"/>
    <property type="evidence" value="ECO:0007669"/>
    <property type="project" value="UniProtKB-KW"/>
</dbReference>
<dbReference type="SUPFAM" id="SSF53448">
    <property type="entry name" value="Nucleotide-diphospho-sugar transferases"/>
    <property type="match status" value="2"/>
</dbReference>
<dbReference type="SUPFAM" id="SSF53335">
    <property type="entry name" value="S-adenosyl-L-methionine-dependent methyltransferases"/>
    <property type="match status" value="1"/>
</dbReference>
<dbReference type="CDD" id="cd04184">
    <property type="entry name" value="GT2_RfbC_Mx_like"/>
    <property type="match status" value="1"/>
</dbReference>
<sequence length="1118" mass="125078">MEFTGERFTTDQHGDIELEHLHRYICVSKLASGKDVLDIASGEGYGTAILAERARSVIGVDISDQAVKHAQQRYVGENLSYRTGSATAIPLPDASIDLVVSFETIEHHDRHDAMIAEIKRVLRPDGVLIMSSPDKRAYSLLPNYTNPYHVKELTRDEFDALIRGNFADVELYGQRVIYASAIAAEGGAGAFVHYRNEDAYLKSADGLIDPMYLIAVASDGQLPKVASGIFEGHLDDSQPVVDARRVLAEQQTSLARATERGGALEVELFAIRADMAKLDATVREQDEALREKEEALRAACDQIVRRRDSEEKLKRENVKLEASVAKLLETSAELTGTVQALRSSWSWRLSGPLRAMTTVLRKVKNAVLLPVRIARILRHPTLTPVKQLRALANGAFVSTGDDPQFAVHPGWRPLTGGWALATIDIVDAQNPMQPILYVFSGEGGSHVTAYAMPHGARGRVRKAIVLPVGVQGLRLDPTDKEGEQFSMGRATVRNLGRLGLLRYGYSLLDQDQRRHVVKAALRGDFATLKTTIRDRLISEDHGSEYRAWVEQFDTLTGQDQAAIRAKVEQMRSKPLISIAMPVYNPRSKYLRKALDSVLAQIYPNWELCIADDASTNPEIKRVLTEYAQRDPRIKVAYRTQNGHISAATNTAIELVAGDFIALMDHDDALPAHALYMVADELIRYPETDLIYTDEDKVDEQDRRHDAHFKTDWNPELFYAQNLIAHMGVYRTSIVRKIGGFRIGFEGSQDYDFALRFLKHTDATRIRHIPHVLYHWRIFPGVASFSTDNPNKSIDTAHRALNEYFADVEPDAEVVPIEQFPSWWRIRRQPPTPLPRVSLIVPTRDRLDVLKVAVQGLLHETNYDNLELIIVDNDSVEPDTLDYFASLKSDLRVKILKIEGPFNFSRLNNCAAGTATGSILGFVNNDVKVIDADWLLELVAQVSRPNVGAAGAKLYYANETIQHAGVILGLYGVAAHGHRHFPRNSIGYFGRPMLVQNISAVTAACMVVPKDVFDRVGGYDEVNLTVGYNDVDLCLKIREASYDIVFTPFSELYHLESVSRGENLTPAQLERDARERAYMLERWGPIIERDPFYNTNLTVGSENFGLAFPPRTAKPWLDS</sequence>
<dbReference type="PANTHER" id="PTHR43179:SF7">
    <property type="entry name" value="RHAMNOSYLTRANSFERASE WBBL"/>
    <property type="match status" value="1"/>
</dbReference>
<dbReference type="InterPro" id="IPR029044">
    <property type="entry name" value="Nucleotide-diphossugar_trans"/>
</dbReference>
<comment type="caution">
    <text evidence="4">The sequence shown here is derived from an EMBL/GenBank/DDBJ whole genome shotgun (WGS) entry which is preliminary data.</text>
</comment>
<dbReference type="Pfam" id="PF08241">
    <property type="entry name" value="Methyltransf_11"/>
    <property type="match status" value="1"/>
</dbReference>